<feature type="compositionally biased region" description="Basic residues" evidence="1">
    <location>
        <begin position="284"/>
        <end position="297"/>
    </location>
</feature>
<organism evidence="2 3">
    <name type="scientific">Sesamum alatum</name>
    <dbReference type="NCBI Taxonomy" id="300844"/>
    <lineage>
        <taxon>Eukaryota</taxon>
        <taxon>Viridiplantae</taxon>
        <taxon>Streptophyta</taxon>
        <taxon>Embryophyta</taxon>
        <taxon>Tracheophyta</taxon>
        <taxon>Spermatophyta</taxon>
        <taxon>Magnoliopsida</taxon>
        <taxon>eudicotyledons</taxon>
        <taxon>Gunneridae</taxon>
        <taxon>Pentapetalae</taxon>
        <taxon>asterids</taxon>
        <taxon>lamiids</taxon>
        <taxon>Lamiales</taxon>
        <taxon>Pedaliaceae</taxon>
        <taxon>Sesamum</taxon>
    </lineage>
</organism>
<name>A0AAE1YTU7_9LAMI</name>
<gene>
    <name evidence="2" type="ORF">Salat_0769900</name>
</gene>
<evidence type="ECO:0000313" key="3">
    <source>
        <dbReference type="Proteomes" id="UP001293254"/>
    </source>
</evidence>
<evidence type="ECO:0000313" key="2">
    <source>
        <dbReference type="EMBL" id="KAK4436062.1"/>
    </source>
</evidence>
<proteinExistence type="predicted"/>
<protein>
    <submittedName>
        <fullName evidence="2">Uncharacterized protein</fullName>
    </submittedName>
</protein>
<dbReference type="AlphaFoldDB" id="A0AAE1YTU7"/>
<accession>A0AAE1YTU7</accession>
<keyword evidence="3" id="KW-1185">Reference proteome</keyword>
<feature type="region of interest" description="Disordered" evidence="1">
    <location>
        <begin position="284"/>
        <end position="306"/>
    </location>
</feature>
<dbReference type="Proteomes" id="UP001293254">
    <property type="component" value="Unassembled WGS sequence"/>
</dbReference>
<dbReference type="EMBL" id="JACGWO010000002">
    <property type="protein sequence ID" value="KAK4436062.1"/>
    <property type="molecule type" value="Genomic_DNA"/>
</dbReference>
<comment type="caution">
    <text evidence="2">The sequence shown here is derived from an EMBL/GenBank/DDBJ whole genome shotgun (WGS) entry which is preliminary data.</text>
</comment>
<reference evidence="2" key="2">
    <citation type="journal article" date="2024" name="Plant">
        <title>Genomic evolution and insights into agronomic trait innovations of Sesamum species.</title>
        <authorList>
            <person name="Miao H."/>
            <person name="Wang L."/>
            <person name="Qu L."/>
            <person name="Liu H."/>
            <person name="Sun Y."/>
            <person name="Le M."/>
            <person name="Wang Q."/>
            <person name="Wei S."/>
            <person name="Zheng Y."/>
            <person name="Lin W."/>
            <person name="Duan Y."/>
            <person name="Cao H."/>
            <person name="Xiong S."/>
            <person name="Wang X."/>
            <person name="Wei L."/>
            <person name="Li C."/>
            <person name="Ma Q."/>
            <person name="Ju M."/>
            <person name="Zhao R."/>
            <person name="Li G."/>
            <person name="Mu C."/>
            <person name="Tian Q."/>
            <person name="Mei H."/>
            <person name="Zhang T."/>
            <person name="Gao T."/>
            <person name="Zhang H."/>
        </authorList>
    </citation>
    <scope>NUCLEOTIDE SEQUENCE</scope>
    <source>
        <strain evidence="2">3651</strain>
    </source>
</reference>
<sequence length="334" mass="38003">MPSVGMRRTTRVFGARVLRSGRRLWRRDAGDHRKDMWQEIEKRCFLDMTAEARTARTSIGSMVEEKNLTGCVECVYKRKRTRTELGPTEDKRYGKKFVRKQWRKKSRATESFEICGDFWDSVSRSQELAIVVNGSSYDYGYWDSITAKNPGTCIISGSRSLTPLISVDFPSIPSFFVRMQTSMHLRSAHLACLLVAHSWNIYENDEEVTDLVDDAEETSFQNPWRDHRDCISVASQISPERDISYTDAVASGNDNSESQVLSHSAIGLPKSALRNLQLRNSRNIQKRRSSLRRKRGRPPSAFRAQKANGALSSDFFRARTDAVQLSAAAPSRFT</sequence>
<reference evidence="2" key="1">
    <citation type="submission" date="2020-06" db="EMBL/GenBank/DDBJ databases">
        <authorList>
            <person name="Li T."/>
            <person name="Hu X."/>
            <person name="Zhang T."/>
            <person name="Song X."/>
            <person name="Zhang H."/>
            <person name="Dai N."/>
            <person name="Sheng W."/>
            <person name="Hou X."/>
            <person name="Wei L."/>
        </authorList>
    </citation>
    <scope>NUCLEOTIDE SEQUENCE</scope>
    <source>
        <strain evidence="2">3651</strain>
        <tissue evidence="2">Leaf</tissue>
    </source>
</reference>
<evidence type="ECO:0000256" key="1">
    <source>
        <dbReference type="SAM" id="MobiDB-lite"/>
    </source>
</evidence>